<dbReference type="AlphaFoldDB" id="A0A956RR51"/>
<sequence>MGVSVLAPVAQSFCGFYVARADAKLFNQSSQVVLVRDGNRTVITMASDYQGDPEEFALVVPVPTFLEREQIHIGDQALIDHLDAFSGPRLVEYFDDDPCIVRQEFMMQDRAASAPSGAMEKESERYRGVTVEATYTVGEYDILILSAKESGGLANWLTDNGYKIPAGAQEVLSSYIKQDMRFFVAKVNLKEKAALGFSHLRPIQVAYESAKFMLPLRLGTVNASGPQDLILYAITPNGRVEPTNYRSVRVPSGIDLPEIIADDFPAFYKALFDHQVEKEGMRAVFTEYAWNMSWCDPCASDPLSPQELAELGVFWLEQDNRLRPRQTSGTFLTRMHVRYDRDHFPEDLLLQETGDQQTFQARYVMRHPWRGAPVCAAAREYLNQLKVRKQQEAQALAELTGWNLDEIRGKMNIDQYQPVTDPEPWWRRLWKN</sequence>
<comment type="caution">
    <text evidence="1">The sequence shown here is derived from an EMBL/GenBank/DDBJ whole genome shotgun (WGS) entry which is preliminary data.</text>
</comment>
<organism evidence="1 2">
    <name type="scientific">Eiseniibacteriota bacterium</name>
    <dbReference type="NCBI Taxonomy" id="2212470"/>
    <lineage>
        <taxon>Bacteria</taxon>
        <taxon>Candidatus Eiseniibacteriota</taxon>
    </lineage>
</organism>
<dbReference type="EMBL" id="JAGQHR010000937">
    <property type="protein sequence ID" value="MCA9730003.1"/>
    <property type="molecule type" value="Genomic_DNA"/>
</dbReference>
<evidence type="ECO:0000313" key="2">
    <source>
        <dbReference type="Proteomes" id="UP000697710"/>
    </source>
</evidence>
<dbReference type="InterPro" id="IPR016838">
    <property type="entry name" value="UCP026449"/>
</dbReference>
<dbReference type="PIRSF" id="PIRSF026449">
    <property type="entry name" value="UCP026449"/>
    <property type="match status" value="1"/>
</dbReference>
<protein>
    <submittedName>
        <fullName evidence="1">DUF2330 domain-containing protein</fullName>
    </submittedName>
</protein>
<gene>
    <name evidence="1" type="ORF">KC729_20125</name>
</gene>
<name>A0A956RR51_UNCEI</name>
<dbReference type="Proteomes" id="UP000697710">
    <property type="component" value="Unassembled WGS sequence"/>
</dbReference>
<dbReference type="Pfam" id="PF10092">
    <property type="entry name" value="DUF2330"/>
    <property type="match status" value="1"/>
</dbReference>
<dbReference type="InterPro" id="IPR019283">
    <property type="entry name" value="DUF2330"/>
</dbReference>
<evidence type="ECO:0000313" key="1">
    <source>
        <dbReference type="EMBL" id="MCA9730003.1"/>
    </source>
</evidence>
<proteinExistence type="predicted"/>
<reference evidence="1" key="2">
    <citation type="journal article" date="2021" name="Microbiome">
        <title>Successional dynamics and alternative stable states in a saline activated sludge microbial community over 9 years.</title>
        <authorList>
            <person name="Wang Y."/>
            <person name="Ye J."/>
            <person name="Ju F."/>
            <person name="Liu L."/>
            <person name="Boyd J.A."/>
            <person name="Deng Y."/>
            <person name="Parks D.H."/>
            <person name="Jiang X."/>
            <person name="Yin X."/>
            <person name="Woodcroft B.J."/>
            <person name="Tyson G.W."/>
            <person name="Hugenholtz P."/>
            <person name="Polz M.F."/>
            <person name="Zhang T."/>
        </authorList>
    </citation>
    <scope>NUCLEOTIDE SEQUENCE</scope>
    <source>
        <strain evidence="1">HKST-UBA01</strain>
    </source>
</reference>
<accession>A0A956RR51</accession>
<reference evidence="1" key="1">
    <citation type="submission" date="2020-04" db="EMBL/GenBank/DDBJ databases">
        <authorList>
            <person name="Zhang T."/>
        </authorList>
    </citation>
    <scope>NUCLEOTIDE SEQUENCE</scope>
    <source>
        <strain evidence="1">HKST-UBA01</strain>
    </source>
</reference>